<accession>A0ABX7T901</accession>
<organism evidence="3 4">
    <name type="scientific">Parasphingorhabdus cellanae</name>
    <dbReference type="NCBI Taxonomy" id="2806553"/>
    <lineage>
        <taxon>Bacteria</taxon>
        <taxon>Pseudomonadati</taxon>
        <taxon>Pseudomonadota</taxon>
        <taxon>Alphaproteobacteria</taxon>
        <taxon>Sphingomonadales</taxon>
        <taxon>Sphingomonadaceae</taxon>
        <taxon>Parasphingorhabdus</taxon>
    </lineage>
</organism>
<dbReference type="NCBIfam" id="TIGR02595">
    <property type="entry name" value="PEP_CTERM"/>
    <property type="match status" value="1"/>
</dbReference>
<proteinExistence type="predicted"/>
<feature type="transmembrane region" description="Helical" evidence="1">
    <location>
        <begin position="54"/>
        <end position="71"/>
    </location>
</feature>
<protein>
    <submittedName>
        <fullName evidence="3">PEPxxWA-CTERM sorting domain-containing protein</fullName>
    </submittedName>
</protein>
<reference evidence="3 4" key="1">
    <citation type="submission" date="2021-03" db="EMBL/GenBank/DDBJ databases">
        <title>Complete genome of Parasphingorhabdus_sp.JHSY0214.</title>
        <authorList>
            <person name="Yoo J.H."/>
            <person name="Bae J.W."/>
        </authorList>
    </citation>
    <scope>NUCLEOTIDE SEQUENCE [LARGE SCALE GENOMIC DNA]</scope>
    <source>
        <strain evidence="3 4">JHSY0214</strain>
    </source>
</reference>
<name>A0ABX7T901_9SPHN</name>
<keyword evidence="1" id="KW-0472">Membrane</keyword>
<evidence type="ECO:0000259" key="2">
    <source>
        <dbReference type="Pfam" id="PF07589"/>
    </source>
</evidence>
<dbReference type="EMBL" id="CP071794">
    <property type="protein sequence ID" value="QTD57656.1"/>
    <property type="molecule type" value="Genomic_DNA"/>
</dbReference>
<dbReference type="Proteomes" id="UP000663923">
    <property type="component" value="Chromosome"/>
</dbReference>
<dbReference type="Pfam" id="PF07589">
    <property type="entry name" value="PEP-CTERM"/>
    <property type="match status" value="1"/>
</dbReference>
<evidence type="ECO:0000313" key="4">
    <source>
        <dbReference type="Proteomes" id="UP000663923"/>
    </source>
</evidence>
<evidence type="ECO:0000256" key="1">
    <source>
        <dbReference type="SAM" id="Phobius"/>
    </source>
</evidence>
<sequence length="85" mass="9059">MLDPTISRGTNSIITGLDLAAFDAIGFNLNFDVLANPDFAFNTNNINVSAVPEPATWGMMIFGFGMVGGALRRRRKSVTAKPAIA</sequence>
<gene>
    <name evidence="3" type="ORF">J4G78_01225</name>
</gene>
<keyword evidence="1" id="KW-1133">Transmembrane helix</keyword>
<keyword evidence="1" id="KW-0812">Transmembrane</keyword>
<dbReference type="InterPro" id="IPR013424">
    <property type="entry name" value="Ice-binding_C"/>
</dbReference>
<evidence type="ECO:0000313" key="3">
    <source>
        <dbReference type="EMBL" id="QTD57656.1"/>
    </source>
</evidence>
<feature type="domain" description="Ice-binding protein C-terminal" evidence="2">
    <location>
        <begin position="50"/>
        <end position="74"/>
    </location>
</feature>
<dbReference type="NCBIfam" id="NF035944">
    <property type="entry name" value="PEPxxWA-CTERM"/>
    <property type="match status" value="1"/>
</dbReference>
<keyword evidence="4" id="KW-1185">Reference proteome</keyword>